<dbReference type="STRING" id="1211777.BN77_p11177"/>
<dbReference type="EC" id="6.3.2.30" evidence="3"/>
<evidence type="ECO:0000313" key="4">
    <source>
        <dbReference type="Proteomes" id="UP000009319"/>
    </source>
</evidence>
<dbReference type="PANTHER" id="PTHR23135:SF18">
    <property type="entry name" value="CYANOPHYCIN SYNTHETASE"/>
    <property type="match status" value="1"/>
</dbReference>
<dbReference type="HOGENOM" id="CLU_747782_0_0_5"/>
<accession>K0PXC2</accession>
<gene>
    <name evidence="3" type="ORF">BN77_p11177</name>
</gene>
<proteinExistence type="predicted"/>
<dbReference type="InterPro" id="IPR036565">
    <property type="entry name" value="Mur-like_cat_sf"/>
</dbReference>
<feature type="domain" description="Mur ligase central" evidence="2">
    <location>
        <begin position="17"/>
        <end position="179"/>
    </location>
</feature>
<dbReference type="InterPro" id="IPR004101">
    <property type="entry name" value="Mur_ligase_C"/>
</dbReference>
<dbReference type="eggNOG" id="COG0769">
    <property type="taxonomic scope" value="Bacteria"/>
</dbReference>
<dbReference type="SUPFAM" id="SSF53244">
    <property type="entry name" value="MurD-like peptide ligases, peptide-binding domain"/>
    <property type="match status" value="1"/>
</dbReference>
<evidence type="ECO:0000259" key="2">
    <source>
        <dbReference type="Pfam" id="PF08245"/>
    </source>
</evidence>
<organism evidence="3 4">
    <name type="scientific">Rhizobium mesoamericanum STM3625</name>
    <dbReference type="NCBI Taxonomy" id="1211777"/>
    <lineage>
        <taxon>Bacteria</taxon>
        <taxon>Pseudomonadati</taxon>
        <taxon>Pseudomonadota</taxon>
        <taxon>Alphaproteobacteria</taxon>
        <taxon>Hyphomicrobiales</taxon>
        <taxon>Rhizobiaceae</taxon>
        <taxon>Rhizobium/Agrobacterium group</taxon>
        <taxon>Rhizobium</taxon>
    </lineage>
</organism>
<dbReference type="EC" id="6.3.2.29" evidence="3"/>
<evidence type="ECO:0000313" key="3">
    <source>
        <dbReference type="EMBL" id="CCM78493.1"/>
    </source>
</evidence>
<dbReference type="GO" id="GO:0071161">
    <property type="term" value="F:cyanophycin synthetase activity (L-arginine-adding)"/>
    <property type="evidence" value="ECO:0007669"/>
    <property type="project" value="UniProtKB-EC"/>
</dbReference>
<dbReference type="RefSeq" id="WP_007537504.1">
    <property type="nucleotide sequence ID" value="NZ_HF536773.1"/>
</dbReference>
<reference evidence="3 4" key="1">
    <citation type="journal article" date="2013" name="Genome Announc.">
        <title>Draft Genome Sequence of Rhizobium mesoamericanum STM3625, a Nitrogen-Fixing Symbiont of Mimosa pudica Isolated in French Guiana (South America).</title>
        <authorList>
            <person name="Moulin L."/>
            <person name="Mornico D."/>
            <person name="Melkonian R."/>
            <person name="Klonowska A."/>
        </authorList>
    </citation>
    <scope>NUCLEOTIDE SEQUENCE [LARGE SCALE GENOMIC DNA]</scope>
    <source>
        <strain evidence="3 4">STM3625</strain>
    </source>
</reference>
<dbReference type="GO" id="GO:0005524">
    <property type="term" value="F:ATP binding"/>
    <property type="evidence" value="ECO:0007669"/>
    <property type="project" value="InterPro"/>
</dbReference>
<dbReference type="PANTHER" id="PTHR23135">
    <property type="entry name" value="MUR LIGASE FAMILY MEMBER"/>
    <property type="match status" value="1"/>
</dbReference>
<dbReference type="InterPro" id="IPR013221">
    <property type="entry name" value="Mur_ligase_cen"/>
</dbReference>
<dbReference type="Gene3D" id="3.90.190.20">
    <property type="entry name" value="Mur ligase, C-terminal domain"/>
    <property type="match status" value="1"/>
</dbReference>
<keyword evidence="4" id="KW-1185">Reference proteome</keyword>
<dbReference type="EMBL" id="CANI01000039">
    <property type="protein sequence ID" value="CCM78493.1"/>
    <property type="molecule type" value="Genomic_DNA"/>
</dbReference>
<sequence length="370" mass="39570">MSGDCTGPKSARVVLAEPTIDVAVLETARGGILREGLAFEHCDVGCVTNVASDHLGLKGIATVEDLAAVKSIVVESVRRGGWSILNADNIHTAAMREEAGGQLCYFTTQPQDHWPDFLKDHVREGGKAVACDLASRRQDILLYDGGQTMLAATAGEIPATLGGLAGFNVENSLAAAAMAYCAGIALPVVRNALSTFGTSFEQSPGRLNIIERHGLRIIVDYAHNPDGLRALGGLVEKLKAEHRSCIGVIGIAGDRRDEDILEMGRLSGGVFDKLILKEDGDPRGRPAGEVASILMEGARRASFPLENIEIVLSERRAVDKALAVALENDLVVVTADDVGKVWQQASRQVRRRKKGFVPPEMTMKTEARTS</sequence>
<dbReference type="InterPro" id="IPR036615">
    <property type="entry name" value="Mur_ligase_C_dom_sf"/>
</dbReference>
<feature type="domain" description="Mur ligase C-terminal" evidence="1">
    <location>
        <begin position="205"/>
        <end position="335"/>
    </location>
</feature>
<keyword evidence="3" id="KW-0436">Ligase</keyword>
<comment type="caution">
    <text evidence="3">The sequence shown here is derived from an EMBL/GenBank/DDBJ whole genome shotgun (WGS) entry which is preliminary data.</text>
</comment>
<name>K0PXC2_9HYPH</name>
<dbReference type="AlphaFoldDB" id="K0PXC2"/>
<protein>
    <submittedName>
        <fullName evidence="3">Cyanophycin synthetase</fullName>
        <ecNumber evidence="3">6.3.2.29</ecNumber>
        <ecNumber evidence="3">6.3.2.30</ecNumber>
    </submittedName>
</protein>
<dbReference type="Pfam" id="PF08245">
    <property type="entry name" value="Mur_ligase_M"/>
    <property type="match status" value="1"/>
</dbReference>
<dbReference type="GO" id="GO:0071160">
    <property type="term" value="F:cyanophycin synthetase activity (L-aspartate-adding)"/>
    <property type="evidence" value="ECO:0007669"/>
    <property type="project" value="UniProtKB-EC"/>
</dbReference>
<dbReference type="Pfam" id="PF02875">
    <property type="entry name" value="Mur_ligase_C"/>
    <property type="match status" value="1"/>
</dbReference>
<evidence type="ECO:0000259" key="1">
    <source>
        <dbReference type="Pfam" id="PF02875"/>
    </source>
</evidence>
<dbReference type="Proteomes" id="UP000009319">
    <property type="component" value="Unassembled WGS sequence"/>
</dbReference>
<dbReference type="Gene3D" id="3.40.1190.10">
    <property type="entry name" value="Mur-like, catalytic domain"/>
    <property type="match status" value="1"/>
</dbReference>
<dbReference type="SUPFAM" id="SSF53623">
    <property type="entry name" value="MurD-like peptide ligases, catalytic domain"/>
    <property type="match status" value="1"/>
</dbReference>